<sequence>MAIDGKWNITIKTPMGEQTATLTLKEEGGALTGEMSGAAGTSPIENGKVEGDTLKWDAKVTNPMPITLSFTGKTEGDNISGNVQLGAFGTSTFSGAAV</sequence>
<name>A0ABW1KZ51_9PROT</name>
<dbReference type="RefSeq" id="WP_379881372.1">
    <property type="nucleotide sequence ID" value="NZ_JBHPON010000003.1"/>
</dbReference>
<evidence type="ECO:0000313" key="2">
    <source>
        <dbReference type="EMBL" id="MFC6037254.1"/>
    </source>
</evidence>
<organism evidence="2 3">
    <name type="scientific">Hyphococcus aureus</name>
    <dbReference type="NCBI Taxonomy" id="2666033"/>
    <lineage>
        <taxon>Bacteria</taxon>
        <taxon>Pseudomonadati</taxon>
        <taxon>Pseudomonadota</taxon>
        <taxon>Alphaproteobacteria</taxon>
        <taxon>Parvularculales</taxon>
        <taxon>Parvularculaceae</taxon>
        <taxon>Hyphococcus</taxon>
    </lineage>
</organism>
<feature type="region of interest" description="Disordered" evidence="1">
    <location>
        <begin position="28"/>
        <end position="47"/>
    </location>
</feature>
<keyword evidence="3" id="KW-1185">Reference proteome</keyword>
<dbReference type="Proteomes" id="UP001596116">
    <property type="component" value="Unassembled WGS sequence"/>
</dbReference>
<evidence type="ECO:0000313" key="3">
    <source>
        <dbReference type="Proteomes" id="UP001596116"/>
    </source>
</evidence>
<accession>A0ABW1KZ51</accession>
<reference evidence="2 3" key="1">
    <citation type="submission" date="2024-09" db="EMBL/GenBank/DDBJ databases">
        <authorList>
            <person name="Zhang Z.-H."/>
        </authorList>
    </citation>
    <scope>NUCLEOTIDE SEQUENCE [LARGE SCALE GENOMIC DNA]</scope>
    <source>
        <strain evidence="2 3">HHTR114</strain>
    </source>
</reference>
<gene>
    <name evidence="2" type="ORF">ACFMB1_16980</name>
</gene>
<comment type="caution">
    <text evidence="2">The sequence shown here is derived from an EMBL/GenBank/DDBJ whole genome shotgun (WGS) entry which is preliminary data.</text>
</comment>
<protein>
    <submittedName>
        <fullName evidence="2">Uncharacterized protein</fullName>
    </submittedName>
</protein>
<evidence type="ECO:0000256" key="1">
    <source>
        <dbReference type="SAM" id="MobiDB-lite"/>
    </source>
</evidence>
<proteinExistence type="predicted"/>
<dbReference type="EMBL" id="JBHPON010000003">
    <property type="protein sequence ID" value="MFC6037254.1"/>
    <property type="molecule type" value="Genomic_DNA"/>
</dbReference>